<dbReference type="SMART" id="SM00073">
    <property type="entry name" value="HPT"/>
    <property type="match status" value="1"/>
</dbReference>
<dbReference type="Gene3D" id="3.40.50.2300">
    <property type="match status" value="1"/>
</dbReference>
<evidence type="ECO:0000256" key="9">
    <source>
        <dbReference type="ARBA" id="ARBA00064003"/>
    </source>
</evidence>
<dbReference type="FunFam" id="3.30.565.10:FF:000010">
    <property type="entry name" value="Sensor histidine kinase RcsC"/>
    <property type="match status" value="1"/>
</dbReference>
<dbReference type="STRING" id="671143.DAMO_1780"/>
<dbReference type="PRINTS" id="PR00344">
    <property type="entry name" value="BCTRLSENSOR"/>
</dbReference>
<dbReference type="InterPro" id="IPR001789">
    <property type="entry name" value="Sig_transdc_resp-reg_receiver"/>
</dbReference>
<dbReference type="Pfam" id="PF00072">
    <property type="entry name" value="Response_reg"/>
    <property type="match status" value="1"/>
</dbReference>
<feature type="modified residue" description="Phosphohistidine" evidence="11">
    <location>
        <position position="623"/>
    </location>
</feature>
<dbReference type="FunFam" id="1.10.287.130:FF:000002">
    <property type="entry name" value="Two-component osmosensing histidine kinase"/>
    <property type="match status" value="1"/>
</dbReference>
<keyword evidence="5" id="KW-0547">Nucleotide-binding</keyword>
<evidence type="ECO:0000256" key="13">
    <source>
        <dbReference type="SAM" id="Coils"/>
    </source>
</evidence>
<evidence type="ECO:0000256" key="12">
    <source>
        <dbReference type="PROSITE-ProRule" id="PRU00169"/>
    </source>
</evidence>
<sequence>MAISETQLDSIFGQEVSQDQSTDGIAMSDCADAIAYIETRLRQQTQQYQVFQLEHEQLMAAMLGERDARLAEQRTYLERLEQEVQDRTREVRDYAVTLETANKALEQARAQSEIAARLKSEFLANMSHEIRTPMNGIIGMTELVLDTHLSTEQREYLDLVKSSAESLLGLLNDILDCSKIEAGKLNLEAIPFSLGEILHATLRPLTLQAGRKDLTLTWEILPDVLDTLVGDPTRLRQIVVNLVSNAIKFTERGGIAVRAQAIVEADLRQCVLYCSVTDTGIGIPPEKRHVIFDPFIQVDGSTTRQYGGTGLGLTITAHLVTMMGGRIWVESEPGLGSTFHFTARFGVQSPSANASNSGVAAGVIRDQVVQTPAVCRRLRILLAEDNPVNRILAVRLLEKAGHTVAVAGTGREVLVTLEREQFDLVMMDVQMPEMDGISATAAIRERERGSGAHLPILALTAHAMNGDRERCLAAGMDDYLSKPIQAKALYEAIARLCARASGLDHNESLTDTSCVGGTPMAMTVVTPSTQSPPSSEISSRPPLSKGGTGGFETVGRSSTAGADASTSLVSGFDREAVLVLVDGDVGLLRRLIRLFLDDCPKRLQEIRDAVRRGDGAALMQVAHSLKGAAGMFGARIAVEALGRLEAMGRDGDVTHAGQTFATMEAALARLTPALAQFMKEGEA</sequence>
<evidence type="ECO:0000313" key="18">
    <source>
        <dbReference type="EMBL" id="CBE68838.1"/>
    </source>
</evidence>
<evidence type="ECO:0000256" key="4">
    <source>
        <dbReference type="ARBA" id="ARBA00022679"/>
    </source>
</evidence>
<dbReference type="eggNOG" id="COG2198">
    <property type="taxonomic scope" value="Bacteria"/>
</dbReference>
<evidence type="ECO:0000256" key="5">
    <source>
        <dbReference type="ARBA" id="ARBA00022741"/>
    </source>
</evidence>
<dbReference type="InterPro" id="IPR003661">
    <property type="entry name" value="HisK_dim/P_dom"/>
</dbReference>
<keyword evidence="4 18" id="KW-0808">Transferase</keyword>
<dbReference type="GO" id="GO:0000155">
    <property type="term" value="F:phosphorelay sensor kinase activity"/>
    <property type="evidence" value="ECO:0007669"/>
    <property type="project" value="InterPro"/>
</dbReference>
<reference evidence="18 19" key="1">
    <citation type="journal article" date="2010" name="Nature">
        <title>Nitrite-driven anaerobic methane oxidation by oxygenic bacteria.</title>
        <authorList>
            <person name="Ettwig K.F."/>
            <person name="Butler M.K."/>
            <person name="Le Paslier D."/>
            <person name="Pelletier E."/>
            <person name="Mangenot S."/>
            <person name="Kuypers M.M.M."/>
            <person name="Schreiber F."/>
            <person name="Dutilh B.E."/>
            <person name="Zedelius J."/>
            <person name="de Beer D."/>
            <person name="Gloerich J."/>
            <person name="Wessels H.J.C.T."/>
            <person name="van Allen T."/>
            <person name="Luesken F."/>
            <person name="Wu M."/>
            <person name="van de Pas-Schoonen K.T."/>
            <person name="Op den Camp H.J.M."/>
            <person name="Janssen-Megens E.M."/>
            <person name="Francoijs K-J."/>
            <person name="Stunnenberg H."/>
            <person name="Weissenbach J."/>
            <person name="Jetten M.S.M."/>
            <person name="Strous M."/>
        </authorList>
    </citation>
    <scope>NUCLEOTIDE SEQUENCE [LARGE SCALE GENOMIC DNA]</scope>
</reference>
<dbReference type="SUPFAM" id="SSF55874">
    <property type="entry name" value="ATPase domain of HSP90 chaperone/DNA topoisomerase II/histidine kinase"/>
    <property type="match status" value="1"/>
</dbReference>
<organism evidence="18 19">
    <name type="scientific">Methylomirabilis oxygeniifera</name>
    <dbReference type="NCBI Taxonomy" id="671143"/>
    <lineage>
        <taxon>Bacteria</taxon>
        <taxon>Candidatus Methylomirabilota</taxon>
        <taxon>Candidatus Methylomirabilia</taxon>
        <taxon>Candidatus Methylomirabilales</taxon>
        <taxon>Candidatus Methylomirabilaceae</taxon>
        <taxon>Candidatus Methylomirabilis</taxon>
    </lineage>
</organism>
<feature type="region of interest" description="Disordered" evidence="14">
    <location>
        <begin position="526"/>
        <end position="563"/>
    </location>
</feature>
<evidence type="ECO:0000259" key="15">
    <source>
        <dbReference type="PROSITE" id="PS50109"/>
    </source>
</evidence>
<dbReference type="PROSITE" id="PS50110">
    <property type="entry name" value="RESPONSE_REGULATORY"/>
    <property type="match status" value="1"/>
</dbReference>
<evidence type="ECO:0000256" key="10">
    <source>
        <dbReference type="ARBA" id="ARBA00068150"/>
    </source>
</evidence>
<evidence type="ECO:0000313" key="19">
    <source>
        <dbReference type="Proteomes" id="UP000006898"/>
    </source>
</evidence>
<keyword evidence="6" id="KW-0418">Kinase</keyword>
<comment type="subunit">
    <text evidence="9">At low DSF concentrations, interacts with RpfF.</text>
</comment>
<dbReference type="InterPro" id="IPR003594">
    <property type="entry name" value="HATPase_dom"/>
</dbReference>
<dbReference type="CDD" id="cd16922">
    <property type="entry name" value="HATPase_EvgS-ArcB-TorS-like"/>
    <property type="match status" value="1"/>
</dbReference>
<evidence type="ECO:0000256" key="14">
    <source>
        <dbReference type="SAM" id="MobiDB-lite"/>
    </source>
</evidence>
<dbReference type="PANTHER" id="PTHR45339:SF5">
    <property type="entry name" value="HISTIDINE KINASE"/>
    <property type="match status" value="1"/>
</dbReference>
<keyword evidence="8" id="KW-0902">Two-component regulatory system</keyword>
<dbReference type="eggNOG" id="COG2205">
    <property type="taxonomic scope" value="Bacteria"/>
</dbReference>
<proteinExistence type="predicted"/>
<dbReference type="GO" id="GO:0005524">
    <property type="term" value="F:ATP binding"/>
    <property type="evidence" value="ECO:0007669"/>
    <property type="project" value="UniProtKB-KW"/>
</dbReference>
<dbReference type="CDD" id="cd00082">
    <property type="entry name" value="HisKA"/>
    <property type="match status" value="1"/>
</dbReference>
<accession>D5MGF7</accession>
<gene>
    <name evidence="18" type="ORF">DAMO_1780</name>
</gene>
<feature type="domain" description="HPt" evidence="17">
    <location>
        <begin position="584"/>
        <end position="677"/>
    </location>
</feature>
<keyword evidence="7" id="KW-0067">ATP-binding</keyword>
<dbReference type="Gene3D" id="1.10.287.130">
    <property type="match status" value="1"/>
</dbReference>
<dbReference type="InterPro" id="IPR036641">
    <property type="entry name" value="HPT_dom_sf"/>
</dbReference>
<evidence type="ECO:0000256" key="3">
    <source>
        <dbReference type="ARBA" id="ARBA00022553"/>
    </source>
</evidence>
<dbReference type="Pfam" id="PF01627">
    <property type="entry name" value="Hpt"/>
    <property type="match status" value="1"/>
</dbReference>
<dbReference type="CDD" id="cd17546">
    <property type="entry name" value="REC_hyHK_CKI1_RcsC-like"/>
    <property type="match status" value="1"/>
</dbReference>
<dbReference type="KEGG" id="mox:DAMO_1780"/>
<dbReference type="InterPro" id="IPR036097">
    <property type="entry name" value="HisK_dim/P_sf"/>
</dbReference>
<dbReference type="GO" id="GO:0005886">
    <property type="term" value="C:plasma membrane"/>
    <property type="evidence" value="ECO:0007669"/>
    <property type="project" value="UniProtKB-SubCell"/>
</dbReference>
<dbReference type="PROSITE" id="PS50894">
    <property type="entry name" value="HPT"/>
    <property type="match status" value="1"/>
</dbReference>
<feature type="domain" description="Response regulatory" evidence="16">
    <location>
        <begin position="379"/>
        <end position="497"/>
    </location>
</feature>
<dbReference type="EC" id="2.7.13.3" evidence="2"/>
<keyword evidence="13" id="KW-0175">Coiled coil</keyword>
<dbReference type="Pfam" id="PF00512">
    <property type="entry name" value="HisKA"/>
    <property type="match status" value="1"/>
</dbReference>
<dbReference type="eggNOG" id="COG0784">
    <property type="taxonomic scope" value="Bacteria"/>
</dbReference>
<dbReference type="InterPro" id="IPR008207">
    <property type="entry name" value="Sig_transdc_His_kin_Hpt_dom"/>
</dbReference>
<dbReference type="SUPFAM" id="SSF52172">
    <property type="entry name" value="CheY-like"/>
    <property type="match status" value="1"/>
</dbReference>
<evidence type="ECO:0000256" key="2">
    <source>
        <dbReference type="ARBA" id="ARBA00012438"/>
    </source>
</evidence>
<dbReference type="InterPro" id="IPR036890">
    <property type="entry name" value="HATPase_C_sf"/>
</dbReference>
<evidence type="ECO:0000256" key="8">
    <source>
        <dbReference type="ARBA" id="ARBA00023012"/>
    </source>
</evidence>
<evidence type="ECO:0000256" key="6">
    <source>
        <dbReference type="ARBA" id="ARBA00022777"/>
    </source>
</evidence>
<dbReference type="Proteomes" id="UP000006898">
    <property type="component" value="Chromosome"/>
</dbReference>
<dbReference type="Gene3D" id="3.30.565.10">
    <property type="entry name" value="Histidine kinase-like ATPase, C-terminal domain"/>
    <property type="match status" value="1"/>
</dbReference>
<feature type="coiled-coil region" evidence="13">
    <location>
        <begin position="70"/>
        <end position="118"/>
    </location>
</feature>
<dbReference type="SMART" id="SM00388">
    <property type="entry name" value="HisKA"/>
    <property type="match status" value="1"/>
</dbReference>
<feature type="compositionally biased region" description="Low complexity" evidence="14">
    <location>
        <begin position="527"/>
        <end position="544"/>
    </location>
</feature>
<dbReference type="HOGENOM" id="CLU_000445_104_15_0"/>
<feature type="domain" description="Histidine kinase" evidence="15">
    <location>
        <begin position="125"/>
        <end position="347"/>
    </location>
</feature>
<dbReference type="PANTHER" id="PTHR45339">
    <property type="entry name" value="HYBRID SIGNAL TRANSDUCTION HISTIDINE KINASE J"/>
    <property type="match status" value="1"/>
</dbReference>
<feature type="modified residue" description="4-aspartylphosphate" evidence="12">
    <location>
        <position position="428"/>
    </location>
</feature>
<keyword evidence="3 12" id="KW-0597">Phosphoprotein</keyword>
<comment type="catalytic activity">
    <reaction evidence="1">
        <text>ATP + protein L-histidine = ADP + protein N-phospho-L-histidine.</text>
        <dbReference type="EC" id="2.7.13.3"/>
    </reaction>
</comment>
<dbReference type="Gene3D" id="1.20.120.160">
    <property type="entry name" value="HPT domain"/>
    <property type="match status" value="1"/>
</dbReference>
<dbReference type="SUPFAM" id="SSF47384">
    <property type="entry name" value="Homodimeric domain of signal transducing histidine kinase"/>
    <property type="match status" value="1"/>
</dbReference>
<dbReference type="EMBL" id="FP565575">
    <property type="protein sequence ID" value="CBE68838.1"/>
    <property type="molecule type" value="Genomic_DNA"/>
</dbReference>
<evidence type="ECO:0000259" key="16">
    <source>
        <dbReference type="PROSITE" id="PS50110"/>
    </source>
</evidence>
<dbReference type="Pfam" id="PF02518">
    <property type="entry name" value="HATPase_c"/>
    <property type="match status" value="1"/>
</dbReference>
<evidence type="ECO:0000256" key="7">
    <source>
        <dbReference type="ARBA" id="ARBA00022840"/>
    </source>
</evidence>
<evidence type="ECO:0000256" key="1">
    <source>
        <dbReference type="ARBA" id="ARBA00000085"/>
    </source>
</evidence>
<dbReference type="SMART" id="SM00387">
    <property type="entry name" value="HATPase_c"/>
    <property type="match status" value="1"/>
</dbReference>
<dbReference type="SMART" id="SM00448">
    <property type="entry name" value="REC"/>
    <property type="match status" value="1"/>
</dbReference>
<protein>
    <recommendedName>
        <fullName evidence="10">Sensory/regulatory protein RpfC</fullName>
        <ecNumber evidence="2">2.7.13.3</ecNumber>
    </recommendedName>
</protein>
<dbReference type="AlphaFoldDB" id="D5MGF7"/>
<evidence type="ECO:0000256" key="11">
    <source>
        <dbReference type="PROSITE-ProRule" id="PRU00110"/>
    </source>
</evidence>
<evidence type="ECO:0000259" key="17">
    <source>
        <dbReference type="PROSITE" id="PS50894"/>
    </source>
</evidence>
<dbReference type="InterPro" id="IPR004358">
    <property type="entry name" value="Sig_transdc_His_kin-like_C"/>
</dbReference>
<dbReference type="InterPro" id="IPR011006">
    <property type="entry name" value="CheY-like_superfamily"/>
</dbReference>
<dbReference type="PROSITE" id="PS50109">
    <property type="entry name" value="HIS_KIN"/>
    <property type="match status" value="1"/>
</dbReference>
<dbReference type="SUPFAM" id="SSF47226">
    <property type="entry name" value="Histidine-containing phosphotransfer domain, HPT domain"/>
    <property type="match status" value="1"/>
</dbReference>
<name>D5MGF7_METO1</name>
<dbReference type="InterPro" id="IPR005467">
    <property type="entry name" value="His_kinase_dom"/>
</dbReference>